<dbReference type="InterPro" id="IPR036397">
    <property type="entry name" value="RNaseH_sf"/>
</dbReference>
<name>A0A2M7TYX3_9BACT</name>
<comment type="caution">
    <text evidence="2">The sequence shown here is derived from an EMBL/GenBank/DDBJ whole genome shotgun (WGS) entry which is preliminary data.</text>
</comment>
<dbReference type="GO" id="GO:0003676">
    <property type="term" value="F:nucleic acid binding"/>
    <property type="evidence" value="ECO:0007669"/>
    <property type="project" value="InterPro"/>
</dbReference>
<reference evidence="3" key="1">
    <citation type="submission" date="2017-09" db="EMBL/GenBank/DDBJ databases">
        <title>Depth-based differentiation of microbial function through sediment-hosted aquifers and enrichment of novel symbionts in the deep terrestrial subsurface.</title>
        <authorList>
            <person name="Probst A.J."/>
            <person name="Ladd B."/>
            <person name="Jarett J.K."/>
            <person name="Geller-Mcgrath D.E."/>
            <person name="Sieber C.M.K."/>
            <person name="Emerson J.B."/>
            <person name="Anantharaman K."/>
            <person name="Thomas B.C."/>
            <person name="Malmstrom R."/>
            <person name="Stieglmeier M."/>
            <person name="Klingl A."/>
            <person name="Woyke T."/>
            <person name="Ryan C.M."/>
            <person name="Banfield J.F."/>
        </authorList>
    </citation>
    <scope>NUCLEOTIDE SEQUENCE [LARGE SCALE GENOMIC DNA]</scope>
</reference>
<dbReference type="InterPro" id="IPR012337">
    <property type="entry name" value="RNaseH-like_sf"/>
</dbReference>
<evidence type="ECO:0000313" key="2">
    <source>
        <dbReference type="EMBL" id="PIZ63034.1"/>
    </source>
</evidence>
<dbReference type="PANTHER" id="PTHR35004">
    <property type="entry name" value="TRANSPOSASE RV3428C-RELATED"/>
    <property type="match status" value="1"/>
</dbReference>
<dbReference type="NCBIfam" id="NF033594">
    <property type="entry name" value="transpos_ISNCY_2"/>
    <property type="match status" value="1"/>
</dbReference>
<dbReference type="PANTHER" id="PTHR35004:SF7">
    <property type="entry name" value="INTEGRASE PROTEIN"/>
    <property type="match status" value="1"/>
</dbReference>
<dbReference type="InterPro" id="IPR047797">
    <property type="entry name" value="ISNCY_transpos"/>
</dbReference>
<evidence type="ECO:0000313" key="3">
    <source>
        <dbReference type="Proteomes" id="UP000228503"/>
    </source>
</evidence>
<dbReference type="PROSITE" id="PS50994">
    <property type="entry name" value="INTEGRASE"/>
    <property type="match status" value="1"/>
</dbReference>
<dbReference type="InterPro" id="IPR001584">
    <property type="entry name" value="Integrase_cat-core"/>
</dbReference>
<protein>
    <recommendedName>
        <fullName evidence="1">Integrase catalytic domain-containing protein</fullName>
    </recommendedName>
</protein>
<proteinExistence type="predicted"/>
<organism evidence="2 3">
    <name type="scientific">Candidatus Roizmanbacteria bacterium CG_4_10_14_0_2_um_filter_39_13</name>
    <dbReference type="NCBI Taxonomy" id="1974825"/>
    <lineage>
        <taxon>Bacteria</taxon>
        <taxon>Candidatus Roizmaniibacteriota</taxon>
    </lineage>
</organism>
<dbReference type="SUPFAM" id="SSF46689">
    <property type="entry name" value="Homeodomain-like"/>
    <property type="match status" value="1"/>
</dbReference>
<accession>A0A2M7TYX3</accession>
<dbReference type="AlphaFoldDB" id="A0A2M7TYX3"/>
<dbReference type="EMBL" id="PFOB01000034">
    <property type="protein sequence ID" value="PIZ63034.1"/>
    <property type="molecule type" value="Genomic_DNA"/>
</dbReference>
<feature type="domain" description="Integrase catalytic" evidence="1">
    <location>
        <begin position="129"/>
        <end position="313"/>
    </location>
</feature>
<dbReference type="GO" id="GO:0015074">
    <property type="term" value="P:DNA integration"/>
    <property type="evidence" value="ECO:0007669"/>
    <property type="project" value="InterPro"/>
</dbReference>
<dbReference type="Gene3D" id="3.30.420.10">
    <property type="entry name" value="Ribonuclease H-like superfamily/Ribonuclease H"/>
    <property type="match status" value="1"/>
</dbReference>
<dbReference type="Proteomes" id="UP000228503">
    <property type="component" value="Unassembled WGS sequence"/>
</dbReference>
<sequence>MKESELLRIEVLEKLIRREIKQKVGAKMLGITIRQTRRTLKKYKLEGSKGLIHKSRGKVSNNKISQEKLDQAIQLIKDKYWDFAPTLANEKLLENHQIKISTEKLRQEMTMVGIWKSKTRKKAHVHQLRERRACFGELIQLDGSPHDWFEGKAPKCNLNVAIDDASNISFYKFSKTETTQDYFKLAEEYFLKYGLPLAFYVDKHSIFRVNTPTKLDLKKPTTDENEGLTQFSRAMKELGIELIFAETAQAKGRVEKLNRTLQTRLVKEMRLNNIYSIEEANIFLPKFIKKFNQKFSVKPRSGVDMHRRLDKNIDLTKILCLKKTGILSKNLTFQYSKTIFQIKTKRSAFTLRKTIVTICERYDGIIKVFDNKGKLLEYTTIKQLPNTKSIDSKIINSRMDDILIQEAQKNYKKRNPWESDFDEFTNDNYYSKPIGAV</sequence>
<dbReference type="SUPFAM" id="SSF53098">
    <property type="entry name" value="Ribonuclease H-like"/>
    <property type="match status" value="1"/>
</dbReference>
<gene>
    <name evidence="2" type="ORF">COY16_02930</name>
</gene>
<evidence type="ECO:0000259" key="1">
    <source>
        <dbReference type="PROSITE" id="PS50994"/>
    </source>
</evidence>
<dbReference type="InterPro" id="IPR009057">
    <property type="entry name" value="Homeodomain-like_sf"/>
</dbReference>